<keyword evidence="7" id="KW-0411">Iron-sulfur</keyword>
<dbReference type="PANTHER" id="PTHR11615">
    <property type="entry name" value="NITRATE, FORMATE, IRON DEHYDROGENASE"/>
    <property type="match status" value="1"/>
</dbReference>
<organism evidence="12 13">
    <name type="scientific">Tilletia indica</name>
    <dbReference type="NCBI Taxonomy" id="43049"/>
    <lineage>
        <taxon>Eukaryota</taxon>
        <taxon>Fungi</taxon>
        <taxon>Dikarya</taxon>
        <taxon>Basidiomycota</taxon>
        <taxon>Ustilaginomycotina</taxon>
        <taxon>Exobasidiomycetes</taxon>
        <taxon>Tilletiales</taxon>
        <taxon>Tilletiaceae</taxon>
        <taxon>Tilletia</taxon>
    </lineage>
</organism>
<feature type="region of interest" description="Disordered" evidence="10">
    <location>
        <begin position="117"/>
        <end position="137"/>
    </location>
</feature>
<dbReference type="Proteomes" id="UP000077521">
    <property type="component" value="Unassembled WGS sequence"/>
</dbReference>
<name>A0A177TPE8_9BASI</name>
<feature type="domain" description="Iron hydrogenase large subunit C-terminal" evidence="11">
    <location>
        <begin position="177"/>
        <end position="595"/>
    </location>
</feature>
<feature type="region of interest" description="Disordered" evidence="10">
    <location>
        <begin position="684"/>
        <end position="726"/>
    </location>
</feature>
<gene>
    <name evidence="12" type="ORF">A4X13_0g5643</name>
</gene>
<comment type="function">
    <text evidence="8">Component of the cytosolic Fe/S protein assembly machinery. Required for maturation of extramitochondrial Fe/S proteins. May play a role in the transfer of pre-assembled Fe/S clusters to target apoproteins.</text>
</comment>
<comment type="similarity">
    <text evidence="1">Belongs to the NARF family.</text>
</comment>
<evidence type="ECO:0000313" key="13">
    <source>
        <dbReference type="Proteomes" id="UP000077521"/>
    </source>
</evidence>
<feature type="region of interest" description="Disordered" evidence="10">
    <location>
        <begin position="592"/>
        <end position="639"/>
    </location>
</feature>
<evidence type="ECO:0000256" key="2">
    <source>
        <dbReference type="ARBA" id="ARBA00015854"/>
    </source>
</evidence>
<dbReference type="InterPro" id="IPR004108">
    <property type="entry name" value="Fe_hydrogenase_lsu_C"/>
</dbReference>
<proteinExistence type="inferred from homology"/>
<dbReference type="FunFam" id="3.30.70.20:FF:000042">
    <property type="entry name" value="Cytosolic Fe-S cluster assembly factor NAR1"/>
    <property type="match status" value="1"/>
</dbReference>
<dbReference type="GO" id="GO:0046872">
    <property type="term" value="F:metal ion binding"/>
    <property type="evidence" value="ECO:0007669"/>
    <property type="project" value="UniProtKB-KW"/>
</dbReference>
<dbReference type="InterPro" id="IPR009016">
    <property type="entry name" value="Fe_hydrogenase"/>
</dbReference>
<dbReference type="EMBL" id="LWDF02000458">
    <property type="protein sequence ID" value="KAE8246744.1"/>
    <property type="molecule type" value="Genomic_DNA"/>
</dbReference>
<feature type="region of interest" description="Disordered" evidence="10">
    <location>
        <begin position="368"/>
        <end position="410"/>
    </location>
</feature>
<evidence type="ECO:0000256" key="10">
    <source>
        <dbReference type="SAM" id="MobiDB-lite"/>
    </source>
</evidence>
<keyword evidence="13" id="KW-1185">Reference proteome</keyword>
<evidence type="ECO:0000256" key="5">
    <source>
        <dbReference type="ARBA" id="ARBA00022723"/>
    </source>
</evidence>
<keyword evidence="5" id="KW-0479">Metal-binding</keyword>
<accession>A0A177TPE8</accession>
<evidence type="ECO:0000313" key="12">
    <source>
        <dbReference type="EMBL" id="KAE8246744.1"/>
    </source>
</evidence>
<dbReference type="GO" id="GO:0051539">
    <property type="term" value="F:4 iron, 4 sulfur cluster binding"/>
    <property type="evidence" value="ECO:0007669"/>
    <property type="project" value="UniProtKB-KW"/>
</dbReference>
<protein>
    <recommendedName>
        <fullName evidence="2">Cytosolic Fe-S cluster assembly factor NAR1</fullName>
    </recommendedName>
    <alternativeName>
        <fullName evidence="3">Cytosolic Fe-S cluster assembly factor nar1</fullName>
    </alternativeName>
    <alternativeName>
        <fullName evidence="9">Nuclear architecture-related protein 1</fullName>
    </alternativeName>
</protein>
<evidence type="ECO:0000256" key="9">
    <source>
        <dbReference type="ARBA" id="ARBA00031269"/>
    </source>
</evidence>
<dbReference type="Gene3D" id="3.40.950.10">
    <property type="entry name" value="Fe-only Hydrogenase (Larger Subunit), Chain L, domain 3"/>
    <property type="match status" value="1"/>
</dbReference>
<reference evidence="12" key="1">
    <citation type="submission" date="2016-04" db="EMBL/GenBank/DDBJ databases">
        <authorList>
            <person name="Nguyen H.D."/>
            <person name="Samba Siva P."/>
            <person name="Cullis J."/>
            <person name="Levesque C.A."/>
            <person name="Hambleton S."/>
        </authorList>
    </citation>
    <scope>NUCLEOTIDE SEQUENCE</scope>
    <source>
        <strain evidence="12">DAOMC 236416</strain>
    </source>
</reference>
<comment type="caution">
    <text evidence="12">The sequence shown here is derived from an EMBL/GenBank/DDBJ whole genome shotgun (WGS) entry which is preliminary data.</text>
</comment>
<evidence type="ECO:0000256" key="6">
    <source>
        <dbReference type="ARBA" id="ARBA00023004"/>
    </source>
</evidence>
<evidence type="ECO:0000256" key="4">
    <source>
        <dbReference type="ARBA" id="ARBA00022485"/>
    </source>
</evidence>
<keyword evidence="6" id="KW-0408">Iron</keyword>
<reference evidence="12" key="2">
    <citation type="journal article" date="2019" name="IMA Fungus">
        <title>Genome sequencing and comparison of five Tilletia species to identify candidate genes for the detection of regulated species infecting wheat.</title>
        <authorList>
            <person name="Nguyen H.D.T."/>
            <person name="Sultana T."/>
            <person name="Kesanakurti P."/>
            <person name="Hambleton S."/>
        </authorList>
    </citation>
    <scope>NUCLEOTIDE SEQUENCE</scope>
    <source>
        <strain evidence="12">DAOMC 236416</strain>
    </source>
</reference>
<feature type="region of interest" description="Disordered" evidence="10">
    <location>
        <begin position="502"/>
        <end position="572"/>
    </location>
</feature>
<evidence type="ECO:0000259" key="11">
    <source>
        <dbReference type="Pfam" id="PF02906"/>
    </source>
</evidence>
<evidence type="ECO:0000256" key="3">
    <source>
        <dbReference type="ARBA" id="ARBA00017073"/>
    </source>
</evidence>
<evidence type="ECO:0000256" key="8">
    <source>
        <dbReference type="ARBA" id="ARBA00025099"/>
    </source>
</evidence>
<dbReference type="SUPFAM" id="SSF53920">
    <property type="entry name" value="Fe-only hydrogenase"/>
    <property type="match status" value="1"/>
</dbReference>
<dbReference type="InterPro" id="IPR050340">
    <property type="entry name" value="Cytosolic_Fe-S_CAF"/>
</dbReference>
<sequence>MAFSGALTLTDLNDFLGPSQACIKPVETVVPEIQHEQEQEQQQQPGAAATQISIDADGSYYEGAEASGSGAGGGAAPRTRTKLETAQISLNDCLACSGCVTSAETVLITMQSHQEMKRAVQEIHDGPSSDSDSPPQERKLLVASISPQSLASLSARYSRIIQPDPAGADATAYIPLDTVLHRVSHFLRTAFGFDYVVDTTFARHLALREHATEFFERRQAATSGGPAGRDGAIQDSNLPMLASACPGWVCYAEKTHSELLPLMSRTKSPQQIAGVLAKHFLTLPGNSSNAATSERRGVYHVTVMPCYDKKLEASRSDFFDDVTGTRDVDCVLTTGELDLLMQEQNFDITAPLATEPSSVDAIPFEGSLRIPDALPTPPGSKEASENGEMGSSENTSTSLSHRTSKTATPFPNLLTHSGSSSGSYLFHLMQAVWQEWLASHPSATAPSVEMKIVRSSDFTEYVLRASPSDSKPGEILFKGAQCYGFRNLQNLVRKVHKQIGITGRKSGARSQRLARDDGTATPEGDVAARSSRARPSARGRMAGRGGGMVKAGAARRAINGDEGEKDQQPLVVSDAERGYDYVEVMACPSGCTNGGGQLRPPVEASGDKQEQATNWSALDPEGFTNGWADAQAPLNPISGGPVEVDIGLGAGAGPDMQKGWQGTSKEWVKRVEAAYWNPVAASSGVATTKDPNSPDLNARISGPGLSVREGQRRSEAVLSRSSADRKHAEADRLANSILDALCSPGSANGVKGASVLDKDEVRKKLLRTQYHAVQDNEVSGLAVQW</sequence>
<feature type="compositionally biased region" description="Polar residues" evidence="10">
    <location>
        <begin position="389"/>
        <end position="410"/>
    </location>
</feature>
<feature type="compositionally biased region" description="Basic and acidic residues" evidence="10">
    <location>
        <begin position="117"/>
        <end position="127"/>
    </location>
</feature>
<feature type="compositionally biased region" description="Polar residues" evidence="10">
    <location>
        <begin position="684"/>
        <end position="695"/>
    </location>
</feature>
<evidence type="ECO:0000256" key="7">
    <source>
        <dbReference type="ARBA" id="ARBA00023014"/>
    </source>
</evidence>
<dbReference type="Pfam" id="PF02906">
    <property type="entry name" value="Fe_hyd_lg_C"/>
    <property type="match status" value="1"/>
</dbReference>
<keyword evidence="4" id="KW-0004">4Fe-4S</keyword>
<dbReference type="AlphaFoldDB" id="A0A177TPE8"/>
<evidence type="ECO:0000256" key="1">
    <source>
        <dbReference type="ARBA" id="ARBA00006596"/>
    </source>
</evidence>